<evidence type="ECO:0000313" key="2">
    <source>
        <dbReference type="EMBL" id="TNN29642.1"/>
    </source>
</evidence>
<protein>
    <submittedName>
        <fullName evidence="2">Uncharacterized protein</fullName>
    </submittedName>
</protein>
<keyword evidence="3" id="KW-1185">Reference proteome</keyword>
<dbReference type="EMBL" id="SRLO01005411">
    <property type="protein sequence ID" value="TNN29642.1"/>
    <property type="molecule type" value="Genomic_DNA"/>
</dbReference>
<dbReference type="AlphaFoldDB" id="A0A4Z2EMP0"/>
<accession>A0A4Z2EMP0</accession>
<feature type="region of interest" description="Disordered" evidence="1">
    <location>
        <begin position="67"/>
        <end position="92"/>
    </location>
</feature>
<proteinExistence type="predicted"/>
<dbReference type="Proteomes" id="UP000314294">
    <property type="component" value="Unassembled WGS sequence"/>
</dbReference>
<sequence length="127" mass="14272">MGAGPIEERRRREASRCLERGAAPASRRLHLITHRRHVTPGTQSRGRRGDGSLVCWMDYWTADEPPLSSSARMQEPLQGGGPQTSGSSSHFRISIRETEVQLKELCGWSRASLQSNWLRTTTTELWG</sequence>
<feature type="compositionally biased region" description="Basic and acidic residues" evidence="1">
    <location>
        <begin position="1"/>
        <end position="19"/>
    </location>
</feature>
<comment type="caution">
    <text evidence="2">The sequence shown here is derived from an EMBL/GenBank/DDBJ whole genome shotgun (WGS) entry which is preliminary data.</text>
</comment>
<name>A0A4Z2EMP0_9TELE</name>
<evidence type="ECO:0000256" key="1">
    <source>
        <dbReference type="SAM" id="MobiDB-lite"/>
    </source>
</evidence>
<evidence type="ECO:0000313" key="3">
    <source>
        <dbReference type="Proteomes" id="UP000314294"/>
    </source>
</evidence>
<reference evidence="2 3" key="1">
    <citation type="submission" date="2019-03" db="EMBL/GenBank/DDBJ databases">
        <title>First draft genome of Liparis tanakae, snailfish: a comprehensive survey of snailfish specific genes.</title>
        <authorList>
            <person name="Kim W."/>
            <person name="Song I."/>
            <person name="Jeong J.-H."/>
            <person name="Kim D."/>
            <person name="Kim S."/>
            <person name="Ryu S."/>
            <person name="Song J.Y."/>
            <person name="Lee S.K."/>
        </authorList>
    </citation>
    <scope>NUCLEOTIDE SEQUENCE [LARGE SCALE GENOMIC DNA]</scope>
    <source>
        <tissue evidence="2">Muscle</tissue>
    </source>
</reference>
<organism evidence="2 3">
    <name type="scientific">Liparis tanakae</name>
    <name type="common">Tanaka's snailfish</name>
    <dbReference type="NCBI Taxonomy" id="230148"/>
    <lineage>
        <taxon>Eukaryota</taxon>
        <taxon>Metazoa</taxon>
        <taxon>Chordata</taxon>
        <taxon>Craniata</taxon>
        <taxon>Vertebrata</taxon>
        <taxon>Euteleostomi</taxon>
        <taxon>Actinopterygii</taxon>
        <taxon>Neopterygii</taxon>
        <taxon>Teleostei</taxon>
        <taxon>Neoteleostei</taxon>
        <taxon>Acanthomorphata</taxon>
        <taxon>Eupercaria</taxon>
        <taxon>Perciformes</taxon>
        <taxon>Cottioidei</taxon>
        <taxon>Cottales</taxon>
        <taxon>Liparidae</taxon>
        <taxon>Liparis</taxon>
    </lineage>
</organism>
<gene>
    <name evidence="2" type="ORF">EYF80_060208</name>
</gene>
<feature type="region of interest" description="Disordered" evidence="1">
    <location>
        <begin position="1"/>
        <end position="22"/>
    </location>
</feature>